<dbReference type="Proteomes" id="UP000199469">
    <property type="component" value="Unassembled WGS sequence"/>
</dbReference>
<proteinExistence type="predicted"/>
<reference evidence="2" key="1">
    <citation type="submission" date="2016-10" db="EMBL/GenBank/DDBJ databases">
        <authorList>
            <person name="Varghese N."/>
            <person name="Submissions S."/>
        </authorList>
    </citation>
    <scope>NUCLEOTIDE SEQUENCE [LARGE SCALE GENOMIC DNA]</scope>
    <source>
        <strain evidence="2">DSM 17724</strain>
    </source>
</reference>
<gene>
    <name evidence="1" type="ORF">SAMN05421841_4144</name>
</gene>
<sequence>MQRLNIILIFLLLQSCSGNSQTKEIQKKTEIGSQYSIRMIGEKLLVKSPDSAIIYNNSSLIRNADLFTTYFYRGISKNDFFLVYQNNASTTKTQSTFHLFVNEKDLFLISKEQVDLNADGIFIVKNYIIPVKVTNMDYETMDEKIFFTNQKNSFLSKQKLKNNIFFQNKNAFEILFNYKADDFFMDYPVNTFKIGTLNLLDIKNSNDIAYYLEEAKIYDEAIFILKSIIKKEPTRTVAYLNLADSYWAINKKDLAKENYKKYVELMKSQNKDLKKIPKQVWERIK</sequence>
<name>A0A1I0S3L8_9FLAO</name>
<dbReference type="SUPFAM" id="SSF48452">
    <property type="entry name" value="TPR-like"/>
    <property type="match status" value="1"/>
</dbReference>
<dbReference type="PROSITE" id="PS51257">
    <property type="entry name" value="PROKAR_LIPOPROTEIN"/>
    <property type="match status" value="1"/>
</dbReference>
<dbReference type="InterPro" id="IPR011990">
    <property type="entry name" value="TPR-like_helical_dom_sf"/>
</dbReference>
<organism evidence="1 2">
    <name type="scientific">Chryseobacterium wanjuense</name>
    <dbReference type="NCBI Taxonomy" id="356305"/>
    <lineage>
        <taxon>Bacteria</taxon>
        <taxon>Pseudomonadati</taxon>
        <taxon>Bacteroidota</taxon>
        <taxon>Flavobacteriia</taxon>
        <taxon>Flavobacteriales</taxon>
        <taxon>Weeksellaceae</taxon>
        <taxon>Chryseobacterium group</taxon>
        <taxon>Chryseobacterium</taxon>
    </lineage>
</organism>
<evidence type="ECO:0000313" key="2">
    <source>
        <dbReference type="Proteomes" id="UP000199469"/>
    </source>
</evidence>
<dbReference type="EMBL" id="FOIU01000005">
    <property type="protein sequence ID" value="SEW49365.1"/>
    <property type="molecule type" value="Genomic_DNA"/>
</dbReference>
<evidence type="ECO:0000313" key="1">
    <source>
        <dbReference type="EMBL" id="SEW49365.1"/>
    </source>
</evidence>
<dbReference type="Gene3D" id="1.25.40.10">
    <property type="entry name" value="Tetratricopeptide repeat domain"/>
    <property type="match status" value="1"/>
</dbReference>
<dbReference type="AlphaFoldDB" id="A0A1I0S3L8"/>
<protein>
    <submittedName>
        <fullName evidence="1">Uncharacterized protein</fullName>
    </submittedName>
</protein>
<keyword evidence="2" id="KW-1185">Reference proteome</keyword>
<accession>A0A1I0S3L8</accession>
<dbReference type="STRING" id="356305.SAMN05421841_4144"/>